<sequence>MTGCLMLTAATLAQADDTLRCNSALISVHDGMAEVLRKCGEPASRAATGAVRIKAGYGRWVELPTERWTYGPDSGMYHYLKFEGDELVSITGDRG</sequence>
<gene>
    <name evidence="1" type="ORF">HBH25_03120</name>
</gene>
<name>A0ABX0YA02_9PSED</name>
<accession>A0ABX0YA02</accession>
<dbReference type="Pfam" id="PF11006">
    <property type="entry name" value="DUF2845"/>
    <property type="match status" value="1"/>
</dbReference>
<dbReference type="InterPro" id="IPR021268">
    <property type="entry name" value="DUF2845"/>
</dbReference>
<dbReference type="EMBL" id="JAAVJI010000001">
    <property type="protein sequence ID" value="NJO99855.1"/>
    <property type="molecule type" value="Genomic_DNA"/>
</dbReference>
<organism evidence="1 2">
    <name type="scientific">Pseudomonas quercus</name>
    <dbReference type="NCBI Taxonomy" id="2722792"/>
    <lineage>
        <taxon>Bacteria</taxon>
        <taxon>Pseudomonadati</taxon>
        <taxon>Pseudomonadota</taxon>
        <taxon>Gammaproteobacteria</taxon>
        <taxon>Pseudomonadales</taxon>
        <taxon>Pseudomonadaceae</taxon>
        <taxon>Pseudomonas</taxon>
    </lineage>
</organism>
<protein>
    <submittedName>
        <fullName evidence="1">DUF2845 domain-containing protein</fullName>
    </submittedName>
</protein>
<proteinExistence type="predicted"/>
<reference evidence="1 2" key="1">
    <citation type="submission" date="2020-03" db="EMBL/GenBank/DDBJ databases">
        <authorList>
            <person name="Wang L."/>
            <person name="He N."/>
            <person name="Li Y."/>
            <person name="Fang Y."/>
            <person name="Zhang F."/>
        </authorList>
    </citation>
    <scope>NUCLEOTIDE SEQUENCE [LARGE SCALE GENOMIC DNA]</scope>
    <source>
        <strain evidence="2">hsmgli-8</strain>
    </source>
</reference>
<dbReference type="RefSeq" id="WP_168081486.1">
    <property type="nucleotide sequence ID" value="NZ_JAAVJI010000001.1"/>
</dbReference>
<dbReference type="Proteomes" id="UP000746535">
    <property type="component" value="Unassembled WGS sequence"/>
</dbReference>
<evidence type="ECO:0000313" key="2">
    <source>
        <dbReference type="Proteomes" id="UP000746535"/>
    </source>
</evidence>
<keyword evidence="2" id="KW-1185">Reference proteome</keyword>
<comment type="caution">
    <text evidence="1">The sequence shown here is derived from an EMBL/GenBank/DDBJ whole genome shotgun (WGS) entry which is preliminary data.</text>
</comment>
<evidence type="ECO:0000313" key="1">
    <source>
        <dbReference type="EMBL" id="NJO99855.1"/>
    </source>
</evidence>